<accession>A0A2V4ULS6</accession>
<keyword evidence="1" id="KW-1133">Transmembrane helix</keyword>
<feature type="transmembrane region" description="Helical" evidence="1">
    <location>
        <begin position="130"/>
        <end position="148"/>
    </location>
</feature>
<dbReference type="AlphaFoldDB" id="A0A2V4ULS6"/>
<evidence type="ECO:0000313" key="2">
    <source>
        <dbReference type="EMBL" id="PYE41137.1"/>
    </source>
</evidence>
<name>A0A2V4ULS6_9GAMM</name>
<reference evidence="2 3" key="1">
    <citation type="submission" date="2018-06" db="EMBL/GenBank/DDBJ databases">
        <title>Genomic Encyclopedia of Type Strains, Phase III (KMG-III): the genomes of soil and plant-associated and newly described type strains.</title>
        <authorList>
            <person name="Whitman W."/>
        </authorList>
    </citation>
    <scope>NUCLEOTIDE SEQUENCE [LARGE SCALE GENOMIC DNA]</scope>
    <source>
        <strain evidence="2 3">CECT 5889</strain>
    </source>
</reference>
<protein>
    <submittedName>
        <fullName evidence="2">Uncharacterized protein</fullName>
    </submittedName>
</protein>
<comment type="caution">
    <text evidence="2">The sequence shown here is derived from an EMBL/GenBank/DDBJ whole genome shotgun (WGS) entry which is preliminary data.</text>
</comment>
<keyword evidence="3" id="KW-1185">Reference proteome</keyword>
<gene>
    <name evidence="2" type="ORF">DFP82_101460</name>
</gene>
<keyword evidence="1" id="KW-0472">Membrane</keyword>
<dbReference type="EMBL" id="QJSU01000001">
    <property type="protein sequence ID" value="PYE41137.1"/>
    <property type="molecule type" value="Genomic_DNA"/>
</dbReference>
<organism evidence="2 3">
    <name type="scientific">Psychrobacter fozii</name>
    <dbReference type="NCBI Taxonomy" id="198480"/>
    <lineage>
        <taxon>Bacteria</taxon>
        <taxon>Pseudomonadati</taxon>
        <taxon>Pseudomonadota</taxon>
        <taxon>Gammaproteobacteria</taxon>
        <taxon>Moraxellales</taxon>
        <taxon>Moraxellaceae</taxon>
        <taxon>Psychrobacter</taxon>
    </lineage>
</organism>
<sequence>MTAYPDMSFPKENELNYYSGKLDVLRVRPDPDSKSMHQYLAFYDKKTKTILEFSCAYSQAFFGTSDRSCGSNEDFEPYIGQMATVGWYEQDGFPSWSNNRLQVVTLESEDKVIRSYDDTVAILESDKKRLRYFMLFISLASIFVYWSFGKLPRH</sequence>
<proteinExistence type="predicted"/>
<evidence type="ECO:0000256" key="1">
    <source>
        <dbReference type="SAM" id="Phobius"/>
    </source>
</evidence>
<evidence type="ECO:0000313" key="3">
    <source>
        <dbReference type="Proteomes" id="UP000247746"/>
    </source>
</evidence>
<dbReference type="Proteomes" id="UP000247746">
    <property type="component" value="Unassembled WGS sequence"/>
</dbReference>
<keyword evidence="1" id="KW-0812">Transmembrane</keyword>